<protein>
    <submittedName>
        <fullName evidence="2">Uncharacterized protein</fullName>
    </submittedName>
</protein>
<dbReference type="RefSeq" id="XP_008868046.1">
    <property type="nucleotide sequence ID" value="XM_008869824.1"/>
</dbReference>
<dbReference type="EMBL" id="KI913959">
    <property type="protein sequence ID" value="ETW03817.1"/>
    <property type="molecule type" value="Genomic_DNA"/>
</dbReference>
<proteinExistence type="predicted"/>
<dbReference type="GeneID" id="20082232"/>
<name>A0A024UD61_9STRA</name>
<sequence>MHFTLYQQIGMLWPSWSPRRLKTWMASHRHRRHKHVRSSSTRGRRGAARSSTGCDRMLRSLWHMGELLAHSTRPEGLVQCVEPHASHEREEGTLQSASTKAGQPTSPLSYRCVTWIRMTLCRAQSTASLNCMDDVNRKLRRGWRIGWTRWRPSHASGLGATEGNISLGLSVWWWRRRLLEYSKAVDGVSTSESAHGDGTARRSCAAQSGIIQSGAVAIAQRQLPPSYILVQFWWYVRWIATIPYVILGSGNQSKTAHHVWCPGGSIPRQRMPYCGPLATTPGLWRHH</sequence>
<feature type="region of interest" description="Disordered" evidence="1">
    <location>
        <begin position="83"/>
        <end position="106"/>
    </location>
</feature>
<feature type="region of interest" description="Disordered" evidence="1">
    <location>
        <begin position="27"/>
        <end position="50"/>
    </location>
</feature>
<dbReference type="VEuPathDB" id="FungiDB:H310_05182"/>
<feature type="compositionally biased region" description="Basic residues" evidence="1">
    <location>
        <begin position="27"/>
        <end position="47"/>
    </location>
</feature>
<evidence type="ECO:0000256" key="1">
    <source>
        <dbReference type="SAM" id="MobiDB-lite"/>
    </source>
</evidence>
<reference evidence="2" key="1">
    <citation type="submission" date="2013-12" db="EMBL/GenBank/DDBJ databases">
        <title>The Genome Sequence of Aphanomyces invadans NJM9701.</title>
        <authorList>
            <consortium name="The Broad Institute Genomics Platform"/>
            <person name="Russ C."/>
            <person name="Tyler B."/>
            <person name="van West P."/>
            <person name="Dieguez-Uribeondo J."/>
            <person name="Young S.K."/>
            <person name="Zeng Q."/>
            <person name="Gargeya S."/>
            <person name="Fitzgerald M."/>
            <person name="Abouelleil A."/>
            <person name="Alvarado L."/>
            <person name="Chapman S.B."/>
            <person name="Gainer-Dewar J."/>
            <person name="Goldberg J."/>
            <person name="Griggs A."/>
            <person name="Gujja S."/>
            <person name="Hansen M."/>
            <person name="Howarth C."/>
            <person name="Imamovic A."/>
            <person name="Ireland A."/>
            <person name="Larimer J."/>
            <person name="McCowan C."/>
            <person name="Murphy C."/>
            <person name="Pearson M."/>
            <person name="Poon T.W."/>
            <person name="Priest M."/>
            <person name="Roberts A."/>
            <person name="Saif S."/>
            <person name="Shea T."/>
            <person name="Sykes S."/>
            <person name="Wortman J."/>
            <person name="Nusbaum C."/>
            <person name="Birren B."/>
        </authorList>
    </citation>
    <scope>NUCLEOTIDE SEQUENCE [LARGE SCALE GENOMIC DNA]</scope>
    <source>
        <strain evidence="2">NJM9701</strain>
    </source>
</reference>
<feature type="compositionally biased region" description="Polar residues" evidence="1">
    <location>
        <begin position="93"/>
        <end position="106"/>
    </location>
</feature>
<evidence type="ECO:0000313" key="2">
    <source>
        <dbReference type="EMBL" id="ETW03817.1"/>
    </source>
</evidence>
<dbReference type="AlphaFoldDB" id="A0A024UD61"/>
<gene>
    <name evidence="2" type="ORF">H310_05182</name>
</gene>
<organism evidence="2">
    <name type="scientific">Aphanomyces invadans</name>
    <dbReference type="NCBI Taxonomy" id="157072"/>
    <lineage>
        <taxon>Eukaryota</taxon>
        <taxon>Sar</taxon>
        <taxon>Stramenopiles</taxon>
        <taxon>Oomycota</taxon>
        <taxon>Saprolegniomycetes</taxon>
        <taxon>Saprolegniales</taxon>
        <taxon>Verrucalvaceae</taxon>
        <taxon>Aphanomyces</taxon>
    </lineage>
</organism>
<accession>A0A024UD61</accession>